<evidence type="ECO:0000313" key="2">
    <source>
        <dbReference type="Proteomes" id="UP000054717"/>
    </source>
</evidence>
<accession>A0A158K8B6</accession>
<organism evidence="1 2">
    <name type="scientific">Caballeronia telluris</name>
    <dbReference type="NCBI Taxonomy" id="326475"/>
    <lineage>
        <taxon>Bacteria</taxon>
        <taxon>Pseudomonadati</taxon>
        <taxon>Pseudomonadota</taxon>
        <taxon>Betaproteobacteria</taxon>
        <taxon>Burkholderiales</taxon>
        <taxon>Burkholderiaceae</taxon>
        <taxon>Caballeronia</taxon>
    </lineage>
</organism>
<proteinExistence type="predicted"/>
<evidence type="ECO:0000313" key="1">
    <source>
        <dbReference type="EMBL" id="SAL77275.1"/>
    </source>
</evidence>
<keyword evidence="2" id="KW-1185">Reference proteome</keyword>
<sequence>MTRLHLPSGITCGLDFLIPDDWSADQALAVVELIDDLRERICMHYQVQLHEQLHEQRGPPVNAHLNDVDDPFS</sequence>
<name>A0A158K8B6_9BURK</name>
<dbReference type="EMBL" id="FCNZ02000033">
    <property type="protein sequence ID" value="SAL77275.1"/>
    <property type="molecule type" value="Genomic_DNA"/>
</dbReference>
<dbReference type="AlphaFoldDB" id="A0A158K8B6"/>
<comment type="caution">
    <text evidence="1">The sequence shown here is derived from an EMBL/GenBank/DDBJ whole genome shotgun (WGS) entry which is preliminary data.</text>
</comment>
<dbReference type="STRING" id="326475.AWB66_05593"/>
<protein>
    <submittedName>
        <fullName evidence="1">Uncharacterized protein</fullName>
    </submittedName>
</protein>
<dbReference type="RefSeq" id="WP_087633317.1">
    <property type="nucleotide sequence ID" value="NZ_FCNZ02000033.1"/>
</dbReference>
<reference evidence="1" key="1">
    <citation type="submission" date="2016-01" db="EMBL/GenBank/DDBJ databases">
        <authorList>
            <person name="Peeters Charlotte."/>
        </authorList>
    </citation>
    <scope>NUCLEOTIDE SEQUENCE</scope>
    <source>
        <strain evidence="1">LMG 22936</strain>
    </source>
</reference>
<gene>
    <name evidence="1" type="ORF">AWB66_05593</name>
</gene>
<dbReference type="Proteomes" id="UP000054717">
    <property type="component" value="Unassembled WGS sequence"/>
</dbReference>